<evidence type="ECO:0008006" key="9">
    <source>
        <dbReference type="Google" id="ProtNLM"/>
    </source>
</evidence>
<dbReference type="Pfam" id="PF01336">
    <property type="entry name" value="tRNA_anti-codon"/>
    <property type="match status" value="2"/>
</dbReference>
<sequence>MNEKKEKNTRDESIMEGVKKLANLLGKSEDEILSLIDKKKDEMGGLINDYGALSGVASDFGVRISELTDENNISFSKIKDVLVKREISVNVIGRVKRVFPVKDFQRKDGIAGKVARIIISDETGEIPVVLWDAHSEISNRVKFNDIVRLIKGNTKVSTFNELERVEINLTSFSIVDINPERGDVKTKIPEISEDIYTIKEVKEKTKDDKIPVCVVGRIISDIESNEFERVDGSKGVRSPFFIEDETGTIRITVWDDMKDSKDKGINFGCLVKIRGMAKRGMLGDVELGTNSAGTVEKSNAKINLPELKKIGMEALKIGEIYPRYETLSENEKRTFTLTTKGVITKNFGVKEFEGIQGNVGKRGAFMLNDDTGSIRVVIWNDAADFAENVSEGDAVEIKKGNIRKSMENCEIHISKKNDINLIDKKEFAHLNISFSKSEGVEKKISELNDGDRNVKLVVKVIDIDSNQQLTYPSCPICNKKVMNVGNNEWYCEKCGTNVEQVPKLMLRIIGADINGNEQIKVILFGDNAEKIMGMDITEILNLVGESGEQTVIEKVKTDLEGSVKTIVGHAKFNKNFAEMVFYADEIE</sequence>
<dbReference type="InterPro" id="IPR004365">
    <property type="entry name" value="NA-bd_OB_tRNA"/>
</dbReference>
<dbReference type="AlphaFoldDB" id="A0A098E900"/>
<dbReference type="CDD" id="cd04491">
    <property type="entry name" value="SoSSB_OBF"/>
    <property type="match status" value="1"/>
</dbReference>
<keyword evidence="2" id="KW-0479">Metal-binding</keyword>
<accession>A0A098E900</accession>
<dbReference type="InterPro" id="IPR047192">
    <property type="entry name" value="Euk_RPA1_DBD_C"/>
</dbReference>
<evidence type="ECO:0000313" key="8">
    <source>
        <dbReference type="EMBL" id="CEG11984.1"/>
    </source>
</evidence>
<dbReference type="SUPFAM" id="SSF50249">
    <property type="entry name" value="Nucleic acid-binding proteins"/>
    <property type="match status" value="4"/>
</dbReference>
<dbReference type="GO" id="GO:0003677">
    <property type="term" value="F:DNA binding"/>
    <property type="evidence" value="ECO:0007669"/>
    <property type="project" value="UniProtKB-KW"/>
</dbReference>
<dbReference type="Gene3D" id="2.40.50.140">
    <property type="entry name" value="Nucleic acid-binding proteins"/>
    <property type="match status" value="4"/>
</dbReference>
<dbReference type="PANTHER" id="PTHR13356:SF0">
    <property type="entry name" value="SOSS COMPLEX SUBUNIT B HOMOLOG"/>
    <property type="match status" value="1"/>
</dbReference>
<dbReference type="Pfam" id="PF08646">
    <property type="entry name" value="Rep_fac-A_C"/>
    <property type="match status" value="1"/>
</dbReference>
<evidence type="ECO:0000256" key="3">
    <source>
        <dbReference type="ARBA" id="ARBA00022771"/>
    </source>
</evidence>
<name>A0A098E900_9ZZZZ</name>
<keyword evidence="4" id="KW-0862">Zinc</keyword>
<evidence type="ECO:0000256" key="2">
    <source>
        <dbReference type="ARBA" id="ARBA00022723"/>
    </source>
</evidence>
<dbReference type="EMBL" id="CCXY01000094">
    <property type="protein sequence ID" value="CEG11984.1"/>
    <property type="molecule type" value="Genomic_DNA"/>
</dbReference>
<evidence type="ECO:0000259" key="6">
    <source>
        <dbReference type="Pfam" id="PF01336"/>
    </source>
</evidence>
<keyword evidence="3" id="KW-0863">Zinc-finger</keyword>
<dbReference type="PANTHER" id="PTHR13356">
    <property type="entry name" value="OB FOLD NUCLEIC ACID BINDING PROTEIN-RELATED"/>
    <property type="match status" value="1"/>
</dbReference>
<comment type="similarity">
    <text evidence="1">Belongs to the replication factor A protein 1 family.</text>
</comment>
<evidence type="ECO:0000259" key="7">
    <source>
        <dbReference type="Pfam" id="PF08646"/>
    </source>
</evidence>
<protein>
    <recommendedName>
        <fullName evidence="9">Replication factor A</fullName>
    </recommendedName>
</protein>
<evidence type="ECO:0000256" key="4">
    <source>
        <dbReference type="ARBA" id="ARBA00022833"/>
    </source>
</evidence>
<feature type="domain" description="OB" evidence="6">
    <location>
        <begin position="357"/>
        <end position="415"/>
    </location>
</feature>
<proteinExistence type="inferred from homology"/>
<dbReference type="CDD" id="cd04476">
    <property type="entry name" value="RPA1_DBD_C"/>
    <property type="match status" value="1"/>
</dbReference>
<dbReference type="InterPro" id="IPR051231">
    <property type="entry name" value="SOSS-B"/>
</dbReference>
<gene>
    <name evidence="8" type="ORF">MSIBF_A1830018</name>
</gene>
<dbReference type="InterPro" id="IPR012340">
    <property type="entry name" value="NA-bd_OB-fold"/>
</dbReference>
<dbReference type="GO" id="GO:0010212">
    <property type="term" value="P:response to ionizing radiation"/>
    <property type="evidence" value="ECO:0007669"/>
    <property type="project" value="TreeGrafter"/>
</dbReference>
<dbReference type="GO" id="GO:0008270">
    <property type="term" value="F:zinc ion binding"/>
    <property type="evidence" value="ECO:0007669"/>
    <property type="project" value="UniProtKB-KW"/>
</dbReference>
<dbReference type="InterPro" id="IPR013955">
    <property type="entry name" value="Rep_factor-A_C"/>
</dbReference>
<dbReference type="GO" id="GO:0000724">
    <property type="term" value="P:double-strand break repair via homologous recombination"/>
    <property type="evidence" value="ECO:0007669"/>
    <property type="project" value="TreeGrafter"/>
</dbReference>
<keyword evidence="5" id="KW-0238">DNA-binding</keyword>
<feature type="domain" description="OB" evidence="6">
    <location>
        <begin position="89"/>
        <end position="174"/>
    </location>
</feature>
<evidence type="ECO:0000256" key="5">
    <source>
        <dbReference type="ARBA" id="ARBA00023125"/>
    </source>
</evidence>
<reference evidence="8" key="1">
    <citation type="submission" date="2014-09" db="EMBL/GenBank/DDBJ databases">
        <authorList>
            <person name="Probst J Alexander"/>
        </authorList>
    </citation>
    <scope>NUCLEOTIDE SEQUENCE</scope>
</reference>
<organism evidence="8">
    <name type="scientific">groundwater metagenome</name>
    <dbReference type="NCBI Taxonomy" id="717931"/>
    <lineage>
        <taxon>unclassified sequences</taxon>
        <taxon>metagenomes</taxon>
        <taxon>ecological metagenomes</taxon>
    </lineage>
</organism>
<feature type="domain" description="Replication factor A C-terminal" evidence="7">
    <location>
        <begin position="461"/>
        <end position="545"/>
    </location>
</feature>
<evidence type="ECO:0000256" key="1">
    <source>
        <dbReference type="ARBA" id="ARBA00005690"/>
    </source>
</evidence>